<reference evidence="6 7" key="1">
    <citation type="submission" date="2015-09" db="EMBL/GenBank/DDBJ databases">
        <authorList>
            <consortium name="Pathogen Informatics"/>
        </authorList>
    </citation>
    <scope>NUCLEOTIDE SEQUENCE [LARGE SCALE GENOMIC DNA]</scope>
    <source>
        <strain evidence="6 7">2789STDY5834966</strain>
    </source>
</reference>
<dbReference type="Pfam" id="PF02782">
    <property type="entry name" value="FGGY_C"/>
    <property type="match status" value="1"/>
</dbReference>
<evidence type="ECO:0000313" key="6">
    <source>
        <dbReference type="EMBL" id="CUM84529.1"/>
    </source>
</evidence>
<dbReference type="InterPro" id="IPR050406">
    <property type="entry name" value="FGGY_Carb_Kinase"/>
</dbReference>
<dbReference type="InterPro" id="IPR000577">
    <property type="entry name" value="Carb_kinase_FGGY"/>
</dbReference>
<keyword evidence="3 6" id="KW-0418">Kinase</keyword>
<dbReference type="OrthoDB" id="9805576at2"/>
<evidence type="ECO:0000259" key="5">
    <source>
        <dbReference type="Pfam" id="PF02782"/>
    </source>
</evidence>
<dbReference type="EMBL" id="CYYC01000005">
    <property type="protein sequence ID" value="CUM84529.1"/>
    <property type="molecule type" value="Genomic_DNA"/>
</dbReference>
<protein>
    <submittedName>
        <fullName evidence="6">L-xylulose/3-keto-L-gulonate kinase</fullName>
        <ecNumber evidence="6">2.7.1.-</ecNumber>
    </submittedName>
</protein>
<dbReference type="AlphaFoldDB" id="A0A173S456"/>
<dbReference type="RefSeq" id="WP_022170429.1">
    <property type="nucleotide sequence ID" value="NZ_CATVRT010000130.1"/>
</dbReference>
<keyword evidence="2 6" id="KW-0808">Transferase</keyword>
<dbReference type="InterPro" id="IPR043129">
    <property type="entry name" value="ATPase_NBD"/>
</dbReference>
<evidence type="ECO:0000313" key="7">
    <source>
        <dbReference type="Proteomes" id="UP000095390"/>
    </source>
</evidence>
<organism evidence="6 7">
    <name type="scientific">Anaerobutyricum hallii</name>
    <dbReference type="NCBI Taxonomy" id="39488"/>
    <lineage>
        <taxon>Bacteria</taxon>
        <taxon>Bacillati</taxon>
        <taxon>Bacillota</taxon>
        <taxon>Clostridia</taxon>
        <taxon>Lachnospirales</taxon>
        <taxon>Lachnospiraceae</taxon>
        <taxon>Anaerobutyricum</taxon>
    </lineage>
</organism>
<evidence type="ECO:0000259" key="4">
    <source>
        <dbReference type="Pfam" id="PF00370"/>
    </source>
</evidence>
<proteinExistence type="inferred from homology"/>
<dbReference type="InterPro" id="IPR018485">
    <property type="entry name" value="FGGY_C"/>
</dbReference>
<gene>
    <name evidence="6" type="primary">lyx</name>
    <name evidence="6" type="ORF">ERS852578_00618</name>
</gene>
<dbReference type="EC" id="2.7.1.-" evidence="6"/>
<evidence type="ECO:0000256" key="2">
    <source>
        <dbReference type="ARBA" id="ARBA00022679"/>
    </source>
</evidence>
<dbReference type="SUPFAM" id="SSF53067">
    <property type="entry name" value="Actin-like ATPase domain"/>
    <property type="match status" value="2"/>
</dbReference>
<accession>A0A173S456</accession>
<dbReference type="GO" id="GO:0016301">
    <property type="term" value="F:kinase activity"/>
    <property type="evidence" value="ECO:0007669"/>
    <property type="project" value="UniProtKB-KW"/>
</dbReference>
<sequence>MEKYLMGIDAGNTSSKVVIFDLYGKMIATAATPSMHFKRRGEGFEEFDVTELWNLISVCIKEAVEKATVAPEQIAGVGVTSFGNGVVFLDKEGYAIAPGCFSQDYRANSIIEMYQREGTYEKINDIVKGTLFAGEPGPILRWYKENYREIYDQIGGILQFKDYIMYRLTNVFATDLNCFGGAFMVDMNTMDYSRELMDLYGIPELYDALPKLATEPTEIVGTVTKEASEITGLAEGTPVAAGMMDILACLVGAGATGEEVYTAVAGSWCINETHSDRIIPNASSNMPYLKKGEYLNCSYTGASGSNYEWFTRILGGTAKLEAQDRNLSQYAVLDELIEMVPIEKVKVFFSPFVAQPSIHMNAKANFFNIDMSTSYAEICYSVAEGVAFIHKHHIDFLRNAGLPVKEIRLTGGTAKSHVWNQIFANVLQVPIVGVDCEETGAQGVAIAAGIGAGVYKDYEDAFEKAVKVKEPVLPDDSTFPIYEKRYKEWCRLNEIMKTYWDEKSKG</sequence>
<dbReference type="PANTHER" id="PTHR43095:SF3">
    <property type="entry name" value="L-XYLULOSE_3-KETO-L-GULONATE KINASE"/>
    <property type="match status" value="1"/>
</dbReference>
<dbReference type="CDD" id="cd07802">
    <property type="entry name" value="ASKHA_NBD_FGGY_EcLyxK-like"/>
    <property type="match status" value="1"/>
</dbReference>
<evidence type="ECO:0000256" key="3">
    <source>
        <dbReference type="ARBA" id="ARBA00022777"/>
    </source>
</evidence>
<dbReference type="InterPro" id="IPR018484">
    <property type="entry name" value="FGGY_N"/>
</dbReference>
<comment type="similarity">
    <text evidence="1">Belongs to the FGGY kinase family.</text>
</comment>
<dbReference type="Gene3D" id="3.30.420.40">
    <property type="match status" value="2"/>
</dbReference>
<dbReference type="PANTHER" id="PTHR43095">
    <property type="entry name" value="SUGAR KINASE"/>
    <property type="match status" value="1"/>
</dbReference>
<dbReference type="Proteomes" id="UP000095390">
    <property type="component" value="Unassembled WGS sequence"/>
</dbReference>
<name>A0A173S456_9FIRM</name>
<feature type="domain" description="Carbohydrate kinase FGGY C-terminal" evidence="5">
    <location>
        <begin position="263"/>
        <end position="451"/>
    </location>
</feature>
<dbReference type="GO" id="GO:0005975">
    <property type="term" value="P:carbohydrate metabolic process"/>
    <property type="evidence" value="ECO:0007669"/>
    <property type="project" value="InterPro"/>
</dbReference>
<dbReference type="Pfam" id="PF00370">
    <property type="entry name" value="FGGY_N"/>
    <property type="match status" value="1"/>
</dbReference>
<dbReference type="PIRSF" id="PIRSF000538">
    <property type="entry name" value="GlpK"/>
    <property type="match status" value="1"/>
</dbReference>
<evidence type="ECO:0000256" key="1">
    <source>
        <dbReference type="ARBA" id="ARBA00009156"/>
    </source>
</evidence>
<feature type="domain" description="Carbohydrate kinase FGGY N-terminal" evidence="4">
    <location>
        <begin position="4"/>
        <end position="252"/>
    </location>
</feature>